<sequence length="1004" mass="109788">MGLSQAQRLTTTLRTPLTIGIRREDPQRIWERRAPLTPDAVHELVSKKNARVLVEPCDRRVFPPQEYVKAGASIAQDLNSAHILVGIKETPLERLLTSPATSPTSNANAPYVPRTHLMFSHTAKGQPYNTPLLASFLANPTRSQTDAPLLPSLIDYELLTNEDDGKRTVGFGWFAGVAGVLESLSAMAHAHLEIGIASPFLYTPRPHTLPSLERLRAALHDIGKQISYAGTPQALGPFVIGLTGNGNVSQGCLSMLAELPIQKVAVKDLHELVTNSKTDLRKIYLVHAQPEEYLLNTTGRKYERSDYYQHPENYRSVFAEKVAPYLTLFLNGVGWSKSFPRLMTDQQLAIALERARQLRGARFMSIGDISCDIEGGLQFMTEATTLSSPFYQVRPSSLPSHLPSVQVMSVDILPASIPLDASRHFSKALMPYMDSLVQMYTRNNFKGKFARALERATIAAGGQLKEDHRWLQPAVDKWYANGAAGANVTESVDHPTGQPATKAQHNPELKKVLLLGSGMVAGPVVDKIAQRTDVQLMIASNSSSEIQRLTSGHADVQSKVIDVGNRTTYADLIEQADVVISLLPVALHTTIAELCIEYRKHLVTASYISEGMKALHDRATQADVLLLNEIGLDPGIDHCSAISLINKLHDEKKEIVSFTSFCGGLPAPEVPTVPLRYKFSWSPRGVLTAALNPARYRLNSKTMEVAGTQLLRSSFPKIPISSEFTLEGIPNRDSIPYASTYNLGESSSMRTLLRGTLRYPGFSALMYCFKSIGLLATEKTVQFDRWASFIPQCLGIHLNAPVSQKDIPSLLAGLVPPSDIDSFTHALEWLSLLPPSTIGFVPSPMPPIPSGPMTPLDVFAYLLSFKLRYLPNERDMVILSHEVIAKHSGPMAPEEVHTSTLVTYGTPKASAMARTVGIPVAIAALSIVDDRVPIRGVHGPGDRSIYPTVLDGLEEAGLSMKESNIEGLLPSIVQKRESITGGGGCSKTRATWTVELAQKVSKNR</sequence>
<name>A0ACD3ASH2_9AGAR</name>
<keyword evidence="2" id="KW-1185">Reference proteome</keyword>
<evidence type="ECO:0000313" key="1">
    <source>
        <dbReference type="EMBL" id="TFK68903.1"/>
    </source>
</evidence>
<protein>
    <submittedName>
        <fullName evidence="1">Uncharacterized protein</fullName>
    </submittedName>
</protein>
<dbReference type="Proteomes" id="UP000308600">
    <property type="component" value="Unassembled WGS sequence"/>
</dbReference>
<organism evidence="1 2">
    <name type="scientific">Pluteus cervinus</name>
    <dbReference type="NCBI Taxonomy" id="181527"/>
    <lineage>
        <taxon>Eukaryota</taxon>
        <taxon>Fungi</taxon>
        <taxon>Dikarya</taxon>
        <taxon>Basidiomycota</taxon>
        <taxon>Agaricomycotina</taxon>
        <taxon>Agaricomycetes</taxon>
        <taxon>Agaricomycetidae</taxon>
        <taxon>Agaricales</taxon>
        <taxon>Pluteineae</taxon>
        <taxon>Pluteaceae</taxon>
        <taxon>Pluteus</taxon>
    </lineage>
</organism>
<evidence type="ECO:0000313" key="2">
    <source>
        <dbReference type="Proteomes" id="UP000308600"/>
    </source>
</evidence>
<accession>A0ACD3ASH2</accession>
<dbReference type="EMBL" id="ML208341">
    <property type="protein sequence ID" value="TFK68903.1"/>
    <property type="molecule type" value="Genomic_DNA"/>
</dbReference>
<proteinExistence type="predicted"/>
<reference evidence="1 2" key="1">
    <citation type="journal article" date="2019" name="Nat. Ecol. Evol.">
        <title>Megaphylogeny resolves global patterns of mushroom evolution.</title>
        <authorList>
            <person name="Varga T."/>
            <person name="Krizsan K."/>
            <person name="Foldi C."/>
            <person name="Dima B."/>
            <person name="Sanchez-Garcia M."/>
            <person name="Sanchez-Ramirez S."/>
            <person name="Szollosi G.J."/>
            <person name="Szarkandi J.G."/>
            <person name="Papp V."/>
            <person name="Albert L."/>
            <person name="Andreopoulos W."/>
            <person name="Angelini C."/>
            <person name="Antonin V."/>
            <person name="Barry K.W."/>
            <person name="Bougher N.L."/>
            <person name="Buchanan P."/>
            <person name="Buyck B."/>
            <person name="Bense V."/>
            <person name="Catcheside P."/>
            <person name="Chovatia M."/>
            <person name="Cooper J."/>
            <person name="Damon W."/>
            <person name="Desjardin D."/>
            <person name="Finy P."/>
            <person name="Geml J."/>
            <person name="Haridas S."/>
            <person name="Hughes K."/>
            <person name="Justo A."/>
            <person name="Karasinski D."/>
            <person name="Kautmanova I."/>
            <person name="Kiss B."/>
            <person name="Kocsube S."/>
            <person name="Kotiranta H."/>
            <person name="LaButti K.M."/>
            <person name="Lechner B.E."/>
            <person name="Liimatainen K."/>
            <person name="Lipzen A."/>
            <person name="Lukacs Z."/>
            <person name="Mihaltcheva S."/>
            <person name="Morgado L.N."/>
            <person name="Niskanen T."/>
            <person name="Noordeloos M.E."/>
            <person name="Ohm R.A."/>
            <person name="Ortiz-Santana B."/>
            <person name="Ovrebo C."/>
            <person name="Racz N."/>
            <person name="Riley R."/>
            <person name="Savchenko A."/>
            <person name="Shiryaev A."/>
            <person name="Soop K."/>
            <person name="Spirin V."/>
            <person name="Szebenyi C."/>
            <person name="Tomsovsky M."/>
            <person name="Tulloss R.E."/>
            <person name="Uehling J."/>
            <person name="Grigoriev I.V."/>
            <person name="Vagvolgyi C."/>
            <person name="Papp T."/>
            <person name="Martin F.M."/>
            <person name="Miettinen O."/>
            <person name="Hibbett D.S."/>
            <person name="Nagy L.G."/>
        </authorList>
    </citation>
    <scope>NUCLEOTIDE SEQUENCE [LARGE SCALE GENOMIC DNA]</scope>
    <source>
        <strain evidence="1 2">NL-1719</strain>
    </source>
</reference>
<gene>
    <name evidence="1" type="ORF">BDN72DRAFT_888403</name>
</gene>